<proteinExistence type="predicted"/>
<evidence type="ECO:0000256" key="2">
    <source>
        <dbReference type="ARBA" id="ARBA00023125"/>
    </source>
</evidence>
<keyword evidence="2" id="KW-0238">DNA-binding</keyword>
<dbReference type="Proteomes" id="UP001597417">
    <property type="component" value="Unassembled WGS sequence"/>
</dbReference>
<evidence type="ECO:0000313" key="6">
    <source>
        <dbReference type="EMBL" id="MFD2419008.1"/>
    </source>
</evidence>
<dbReference type="SMART" id="SM00345">
    <property type="entry name" value="HTH_GNTR"/>
    <property type="match status" value="1"/>
</dbReference>
<protein>
    <submittedName>
        <fullName evidence="6">GntR family transcriptional regulator</fullName>
    </submittedName>
</protein>
<dbReference type="PANTHER" id="PTHR44846">
    <property type="entry name" value="MANNOSYL-D-GLYCERATE TRANSPORT/METABOLISM SYSTEM REPRESSOR MNGR-RELATED"/>
    <property type="match status" value="1"/>
</dbReference>
<dbReference type="PROSITE" id="PS50949">
    <property type="entry name" value="HTH_GNTR"/>
    <property type="match status" value="1"/>
</dbReference>
<evidence type="ECO:0000256" key="4">
    <source>
        <dbReference type="SAM" id="MobiDB-lite"/>
    </source>
</evidence>
<dbReference type="Pfam" id="PF00392">
    <property type="entry name" value="GntR"/>
    <property type="match status" value="1"/>
</dbReference>
<keyword evidence="7" id="KW-1185">Reference proteome</keyword>
<sequence length="168" mass="18149">MSVEAHQEHATCGPLMSHEIDRDNTIGYLYMQVAQHLARRIASGDLPANRRLPAELQLAREYGVSLGTARHATEVLREQGIVITVRSKGTFVVARPEAEGDSMEDQPHASRLSSIRQLDKVTPPLDDCPPQAPLPSPQNQPRETDSAAARWIPAQGGAANPGMASTNG</sequence>
<dbReference type="PANTHER" id="PTHR44846:SF1">
    <property type="entry name" value="MANNOSYL-D-GLYCERATE TRANSPORT_METABOLISM SYSTEM REPRESSOR MNGR-RELATED"/>
    <property type="match status" value="1"/>
</dbReference>
<feature type="domain" description="HTH gntR-type" evidence="5">
    <location>
        <begin position="27"/>
        <end position="95"/>
    </location>
</feature>
<dbReference type="InterPro" id="IPR000524">
    <property type="entry name" value="Tscrpt_reg_HTH_GntR"/>
</dbReference>
<feature type="compositionally biased region" description="Pro residues" evidence="4">
    <location>
        <begin position="126"/>
        <end position="138"/>
    </location>
</feature>
<evidence type="ECO:0000313" key="7">
    <source>
        <dbReference type="Proteomes" id="UP001597417"/>
    </source>
</evidence>
<evidence type="ECO:0000259" key="5">
    <source>
        <dbReference type="PROSITE" id="PS50949"/>
    </source>
</evidence>
<feature type="region of interest" description="Disordered" evidence="4">
    <location>
        <begin position="96"/>
        <end position="168"/>
    </location>
</feature>
<keyword evidence="3" id="KW-0804">Transcription</keyword>
<dbReference type="Gene3D" id="1.10.10.10">
    <property type="entry name" value="Winged helix-like DNA-binding domain superfamily/Winged helix DNA-binding domain"/>
    <property type="match status" value="1"/>
</dbReference>
<name>A0ABW5FW16_9PSEU</name>
<dbReference type="InterPro" id="IPR036390">
    <property type="entry name" value="WH_DNA-bd_sf"/>
</dbReference>
<evidence type="ECO:0000256" key="3">
    <source>
        <dbReference type="ARBA" id="ARBA00023163"/>
    </source>
</evidence>
<comment type="caution">
    <text evidence="6">The sequence shown here is derived from an EMBL/GenBank/DDBJ whole genome shotgun (WGS) entry which is preliminary data.</text>
</comment>
<gene>
    <name evidence="6" type="ORF">ACFSXZ_22000</name>
</gene>
<dbReference type="RefSeq" id="WP_378267027.1">
    <property type="nucleotide sequence ID" value="NZ_JBHUKR010000010.1"/>
</dbReference>
<dbReference type="CDD" id="cd07377">
    <property type="entry name" value="WHTH_GntR"/>
    <property type="match status" value="1"/>
</dbReference>
<keyword evidence="1" id="KW-0805">Transcription regulation</keyword>
<dbReference type="InterPro" id="IPR050679">
    <property type="entry name" value="Bact_HTH_transcr_reg"/>
</dbReference>
<organism evidence="6 7">
    <name type="scientific">Amycolatopsis pigmentata</name>
    <dbReference type="NCBI Taxonomy" id="450801"/>
    <lineage>
        <taxon>Bacteria</taxon>
        <taxon>Bacillati</taxon>
        <taxon>Actinomycetota</taxon>
        <taxon>Actinomycetes</taxon>
        <taxon>Pseudonocardiales</taxon>
        <taxon>Pseudonocardiaceae</taxon>
        <taxon>Amycolatopsis</taxon>
    </lineage>
</organism>
<evidence type="ECO:0000256" key="1">
    <source>
        <dbReference type="ARBA" id="ARBA00023015"/>
    </source>
</evidence>
<reference evidence="7" key="1">
    <citation type="journal article" date="2019" name="Int. J. Syst. Evol. Microbiol.">
        <title>The Global Catalogue of Microorganisms (GCM) 10K type strain sequencing project: providing services to taxonomists for standard genome sequencing and annotation.</title>
        <authorList>
            <consortium name="The Broad Institute Genomics Platform"/>
            <consortium name="The Broad Institute Genome Sequencing Center for Infectious Disease"/>
            <person name="Wu L."/>
            <person name="Ma J."/>
        </authorList>
    </citation>
    <scope>NUCLEOTIDE SEQUENCE [LARGE SCALE GENOMIC DNA]</scope>
    <source>
        <strain evidence="7">CGMCC 4.7645</strain>
    </source>
</reference>
<accession>A0ABW5FW16</accession>
<dbReference type="EMBL" id="JBHUKR010000010">
    <property type="protein sequence ID" value="MFD2419008.1"/>
    <property type="molecule type" value="Genomic_DNA"/>
</dbReference>
<dbReference type="SUPFAM" id="SSF46785">
    <property type="entry name" value="Winged helix' DNA-binding domain"/>
    <property type="match status" value="1"/>
</dbReference>
<dbReference type="InterPro" id="IPR036388">
    <property type="entry name" value="WH-like_DNA-bd_sf"/>
</dbReference>